<proteinExistence type="predicted"/>
<comment type="caution">
    <text evidence="1">The sequence shown here is derived from an EMBL/GenBank/DDBJ whole genome shotgun (WGS) entry which is preliminary data.</text>
</comment>
<dbReference type="Proteomes" id="UP000838756">
    <property type="component" value="Unassembled WGS sequence"/>
</dbReference>
<dbReference type="Gene3D" id="3.60.10.10">
    <property type="entry name" value="Endonuclease/exonuclease/phosphatase"/>
    <property type="match status" value="1"/>
</dbReference>
<dbReference type="AlphaFoldDB" id="A0A8S4SDS3"/>
<dbReference type="SUPFAM" id="SSF56219">
    <property type="entry name" value="DNase I-like"/>
    <property type="match status" value="1"/>
</dbReference>
<reference evidence="1" key="1">
    <citation type="submission" date="2022-03" db="EMBL/GenBank/DDBJ databases">
        <authorList>
            <person name="Lindestad O."/>
        </authorList>
    </citation>
    <scope>NUCLEOTIDE SEQUENCE</scope>
</reference>
<protein>
    <submittedName>
        <fullName evidence="1">Jg20520 protein</fullName>
    </submittedName>
</protein>
<gene>
    <name evidence="1" type="primary">jg20520</name>
    <name evidence="1" type="ORF">PAEG_LOCUS23184</name>
</gene>
<dbReference type="EMBL" id="CAKXAJ010026123">
    <property type="protein sequence ID" value="CAH2257642.1"/>
    <property type="molecule type" value="Genomic_DNA"/>
</dbReference>
<evidence type="ECO:0000313" key="2">
    <source>
        <dbReference type="Proteomes" id="UP000838756"/>
    </source>
</evidence>
<dbReference type="OrthoDB" id="6627613at2759"/>
<dbReference type="PANTHER" id="PTHR19446">
    <property type="entry name" value="REVERSE TRANSCRIPTASES"/>
    <property type="match status" value="1"/>
</dbReference>
<dbReference type="InterPro" id="IPR036691">
    <property type="entry name" value="Endo/exonu/phosph_ase_sf"/>
</dbReference>
<keyword evidence="2" id="KW-1185">Reference proteome</keyword>
<organism evidence="1 2">
    <name type="scientific">Pararge aegeria aegeria</name>
    <dbReference type="NCBI Taxonomy" id="348720"/>
    <lineage>
        <taxon>Eukaryota</taxon>
        <taxon>Metazoa</taxon>
        <taxon>Ecdysozoa</taxon>
        <taxon>Arthropoda</taxon>
        <taxon>Hexapoda</taxon>
        <taxon>Insecta</taxon>
        <taxon>Pterygota</taxon>
        <taxon>Neoptera</taxon>
        <taxon>Endopterygota</taxon>
        <taxon>Lepidoptera</taxon>
        <taxon>Glossata</taxon>
        <taxon>Ditrysia</taxon>
        <taxon>Papilionoidea</taxon>
        <taxon>Nymphalidae</taxon>
        <taxon>Satyrinae</taxon>
        <taxon>Satyrini</taxon>
        <taxon>Parargina</taxon>
        <taxon>Pararge</taxon>
    </lineage>
</organism>
<name>A0A8S4SDS3_9NEOP</name>
<sequence length="483" mass="56412">MFELLWNRMKMLRKQMERQLDFSQNTIDREVKQYILKLEKSLNVYKMLLDNLTKVGHASKLLGDSKKTDDEEKERCYYDLENTYVRAPKGDVKVIIGDFNAKIGKESIFHPTIGFHSLHDKCNDNGTRLVNLASSLNMIIGSTCFPHKNIHKITWISPDGRTQNQIDHVLIDSRHFSNLLDVRTHRGANIDSDHHLVVCKIRARISRYKYGKTTKISKLNIEPIKSDKNVQLKYIDTVNRLLIGNDKEPGYSEDVEQHWSRLKNVLYAAGEETLTVQKHTERSKWFDKKCQEVTKKKNVAWHNMMSSNTRSKKEIYKTLRREEKRNQQGDILNDKEDILERWVEHFNNLLNTPQPLAATPELDLNIDNNELPRPTLEDVERAIQRLRNNKSPGSDNLQGELIKYGGLRLHKEIHTLIDQIWSKERLPDEWKTAIISPLHKKGDVLECTNYRGISLLNVAYKIFANVLYDKLLKYTELLLGEFQ</sequence>
<accession>A0A8S4SDS3</accession>
<evidence type="ECO:0000313" key="1">
    <source>
        <dbReference type="EMBL" id="CAH2257642.1"/>
    </source>
</evidence>